<keyword evidence="10" id="KW-1185">Reference proteome</keyword>
<dbReference type="CDD" id="cd06171">
    <property type="entry name" value="Sigma70_r4"/>
    <property type="match status" value="1"/>
</dbReference>
<dbReference type="InterPro" id="IPR007627">
    <property type="entry name" value="RNA_pol_sigma70_r2"/>
</dbReference>
<dbReference type="InterPro" id="IPR013249">
    <property type="entry name" value="RNA_pol_sigma70_r4_t2"/>
</dbReference>
<dbReference type="GO" id="GO:0003677">
    <property type="term" value="F:DNA binding"/>
    <property type="evidence" value="ECO:0007669"/>
    <property type="project" value="UniProtKB-KW"/>
</dbReference>
<dbReference type="GO" id="GO:0016987">
    <property type="term" value="F:sigma factor activity"/>
    <property type="evidence" value="ECO:0007669"/>
    <property type="project" value="UniProtKB-KW"/>
</dbReference>
<dbReference type="InterPro" id="IPR039425">
    <property type="entry name" value="RNA_pol_sigma-70-like"/>
</dbReference>
<accession>A0A6C0R9Z0</accession>
<organism evidence="9 10">
    <name type="scientific">Draconibacterium halophilum</name>
    <dbReference type="NCBI Taxonomy" id="2706887"/>
    <lineage>
        <taxon>Bacteria</taxon>
        <taxon>Pseudomonadati</taxon>
        <taxon>Bacteroidota</taxon>
        <taxon>Bacteroidia</taxon>
        <taxon>Marinilabiliales</taxon>
        <taxon>Prolixibacteraceae</taxon>
        <taxon>Draconibacterium</taxon>
    </lineage>
</organism>
<sequence>MSDIEIIEQLKQGSEAAFKKLVDMHQKLVVNTCYGLVQNREDAEDIAQDVFVEVYRKIDKFRADAKLSTWLYRIAVNRSLNHIRNNKKHRWFQGFENEVAEKNRELLQARTADSDEPEYDFENKQRAIILKEAINSLPQNQKVAFTLSKYEDLSYQEIAEVMNLSVPSVESLLFRAKKGLQKKLYKCYKKKCM</sequence>
<dbReference type="Pfam" id="PF04542">
    <property type="entry name" value="Sigma70_r2"/>
    <property type="match status" value="1"/>
</dbReference>
<protein>
    <recommendedName>
        <fullName evidence="6">RNA polymerase sigma factor</fullName>
    </recommendedName>
</protein>
<keyword evidence="3 6" id="KW-0731">Sigma factor</keyword>
<dbReference type="PANTHER" id="PTHR43133:SF51">
    <property type="entry name" value="RNA POLYMERASE SIGMA FACTOR"/>
    <property type="match status" value="1"/>
</dbReference>
<evidence type="ECO:0000256" key="5">
    <source>
        <dbReference type="ARBA" id="ARBA00023163"/>
    </source>
</evidence>
<dbReference type="EMBL" id="CP048409">
    <property type="protein sequence ID" value="QIA06782.1"/>
    <property type="molecule type" value="Genomic_DNA"/>
</dbReference>
<dbReference type="GO" id="GO:0006352">
    <property type="term" value="P:DNA-templated transcription initiation"/>
    <property type="evidence" value="ECO:0007669"/>
    <property type="project" value="InterPro"/>
</dbReference>
<evidence type="ECO:0000313" key="10">
    <source>
        <dbReference type="Proteomes" id="UP000474630"/>
    </source>
</evidence>
<evidence type="ECO:0000256" key="4">
    <source>
        <dbReference type="ARBA" id="ARBA00023125"/>
    </source>
</evidence>
<dbReference type="InterPro" id="IPR013324">
    <property type="entry name" value="RNA_pol_sigma_r3/r4-like"/>
</dbReference>
<evidence type="ECO:0000256" key="1">
    <source>
        <dbReference type="ARBA" id="ARBA00010641"/>
    </source>
</evidence>
<dbReference type="KEGG" id="drc:G0Q07_03115"/>
<evidence type="ECO:0000259" key="7">
    <source>
        <dbReference type="Pfam" id="PF04542"/>
    </source>
</evidence>
<dbReference type="Gene3D" id="1.10.10.10">
    <property type="entry name" value="Winged helix-like DNA-binding domain superfamily/Winged helix DNA-binding domain"/>
    <property type="match status" value="1"/>
</dbReference>
<dbReference type="NCBIfam" id="TIGR02937">
    <property type="entry name" value="sigma70-ECF"/>
    <property type="match status" value="1"/>
</dbReference>
<evidence type="ECO:0000259" key="8">
    <source>
        <dbReference type="Pfam" id="PF08281"/>
    </source>
</evidence>
<gene>
    <name evidence="9" type="ORF">G0Q07_03115</name>
</gene>
<dbReference type="SUPFAM" id="SSF88659">
    <property type="entry name" value="Sigma3 and sigma4 domains of RNA polymerase sigma factors"/>
    <property type="match status" value="1"/>
</dbReference>
<name>A0A6C0R9Z0_9BACT</name>
<dbReference type="Proteomes" id="UP000474630">
    <property type="component" value="Chromosome"/>
</dbReference>
<proteinExistence type="inferred from homology"/>
<evidence type="ECO:0000256" key="6">
    <source>
        <dbReference type="RuleBase" id="RU000716"/>
    </source>
</evidence>
<reference evidence="9 10" key="1">
    <citation type="submission" date="2020-02" db="EMBL/GenBank/DDBJ databases">
        <title>Genome sequencing for Draconibacterium sp. strain M1.</title>
        <authorList>
            <person name="Park S.-J."/>
        </authorList>
    </citation>
    <scope>NUCLEOTIDE SEQUENCE [LARGE SCALE GENOMIC DNA]</scope>
    <source>
        <strain evidence="9 10">M1</strain>
    </source>
</reference>
<evidence type="ECO:0000313" key="9">
    <source>
        <dbReference type="EMBL" id="QIA06782.1"/>
    </source>
</evidence>
<dbReference type="InterPro" id="IPR036388">
    <property type="entry name" value="WH-like_DNA-bd_sf"/>
</dbReference>
<dbReference type="PANTHER" id="PTHR43133">
    <property type="entry name" value="RNA POLYMERASE ECF-TYPE SIGMA FACTO"/>
    <property type="match status" value="1"/>
</dbReference>
<keyword evidence="5 6" id="KW-0804">Transcription</keyword>
<dbReference type="InterPro" id="IPR013325">
    <property type="entry name" value="RNA_pol_sigma_r2"/>
</dbReference>
<feature type="domain" description="RNA polymerase sigma-70 region 2" evidence="7">
    <location>
        <begin position="21"/>
        <end position="88"/>
    </location>
</feature>
<keyword evidence="4 6" id="KW-0238">DNA-binding</keyword>
<dbReference type="Pfam" id="PF08281">
    <property type="entry name" value="Sigma70_r4_2"/>
    <property type="match status" value="1"/>
</dbReference>
<dbReference type="SUPFAM" id="SSF88946">
    <property type="entry name" value="Sigma2 domain of RNA polymerase sigma factors"/>
    <property type="match status" value="1"/>
</dbReference>
<dbReference type="AlphaFoldDB" id="A0A6C0R9Z0"/>
<evidence type="ECO:0000256" key="2">
    <source>
        <dbReference type="ARBA" id="ARBA00023015"/>
    </source>
</evidence>
<feature type="domain" description="RNA polymerase sigma factor 70 region 4 type 2" evidence="8">
    <location>
        <begin position="129"/>
        <end position="178"/>
    </location>
</feature>
<dbReference type="RefSeq" id="WP_163344712.1">
    <property type="nucleotide sequence ID" value="NZ_CP048409.1"/>
</dbReference>
<dbReference type="Gene3D" id="1.10.1740.10">
    <property type="match status" value="1"/>
</dbReference>
<dbReference type="InterPro" id="IPR014284">
    <property type="entry name" value="RNA_pol_sigma-70_dom"/>
</dbReference>
<dbReference type="InterPro" id="IPR000838">
    <property type="entry name" value="RNA_pol_sigma70_ECF_CS"/>
</dbReference>
<dbReference type="PROSITE" id="PS01063">
    <property type="entry name" value="SIGMA70_ECF"/>
    <property type="match status" value="1"/>
</dbReference>
<evidence type="ECO:0000256" key="3">
    <source>
        <dbReference type="ARBA" id="ARBA00023082"/>
    </source>
</evidence>
<keyword evidence="2 6" id="KW-0805">Transcription regulation</keyword>
<comment type="similarity">
    <text evidence="1 6">Belongs to the sigma-70 factor family. ECF subfamily.</text>
</comment>